<evidence type="ECO:0000313" key="2">
    <source>
        <dbReference type="Proteomes" id="UP000680206"/>
    </source>
</evidence>
<proteinExistence type="predicted"/>
<keyword evidence="2" id="KW-1185">Reference proteome</keyword>
<dbReference type="RefSeq" id="WP_208245239.1">
    <property type="nucleotide sequence ID" value="NZ_JAGEPF010000018.1"/>
</dbReference>
<evidence type="ECO:0008006" key="3">
    <source>
        <dbReference type="Google" id="ProtNLM"/>
    </source>
</evidence>
<gene>
    <name evidence="1" type="ORF">J4709_29600</name>
</gene>
<evidence type="ECO:0000313" key="1">
    <source>
        <dbReference type="EMBL" id="MBO2461733.1"/>
    </source>
</evidence>
<sequence>MTVQEIHDTRRDVVMMGSVEFTSDKLDHDDAGLLTVAGVPSWQMPYGAFGTVDGDGHAVGGWFVRPYGPTNYAQSYCVLQALRRGLRDYPDGAKVKVVMDSPDAAAMLTAPVQDAQRTKLYREFPNGAQDVFEHRRRMTLTHQPDVPAEGVRHQRGDVGHHPLMVAAHRLAYALLRFAETGAYLRVTDEDWLADIIEHPSNKQRTVKRAVDQWLEERCTR</sequence>
<dbReference type="Proteomes" id="UP000680206">
    <property type="component" value="Unassembled WGS sequence"/>
</dbReference>
<name>A0ABS3RZ46_9ACTN</name>
<organism evidence="1 2">
    <name type="scientific">Actinomadura violacea</name>
    <dbReference type="NCBI Taxonomy" id="2819934"/>
    <lineage>
        <taxon>Bacteria</taxon>
        <taxon>Bacillati</taxon>
        <taxon>Actinomycetota</taxon>
        <taxon>Actinomycetes</taxon>
        <taxon>Streptosporangiales</taxon>
        <taxon>Thermomonosporaceae</taxon>
        <taxon>Actinomadura</taxon>
    </lineage>
</organism>
<dbReference type="EMBL" id="JAGEPF010000018">
    <property type="protein sequence ID" value="MBO2461733.1"/>
    <property type="molecule type" value="Genomic_DNA"/>
</dbReference>
<reference evidence="1 2" key="1">
    <citation type="submission" date="2021-03" db="EMBL/GenBank/DDBJ databases">
        <title>Actinomadura violae sp. nov., isolated from lichen in Thailand.</title>
        <authorList>
            <person name="Kanchanasin P."/>
            <person name="Saeng-In P."/>
            <person name="Phongsopitanun W."/>
            <person name="Yuki M."/>
            <person name="Kudo T."/>
            <person name="Ohkuma M."/>
            <person name="Tanasupawat S."/>
        </authorList>
    </citation>
    <scope>NUCLEOTIDE SEQUENCE [LARGE SCALE GENOMIC DNA]</scope>
    <source>
        <strain evidence="1 2">LCR2-06</strain>
    </source>
</reference>
<protein>
    <recommendedName>
        <fullName evidence="3">RNase H type-1 domain-containing protein</fullName>
    </recommendedName>
</protein>
<comment type="caution">
    <text evidence="1">The sequence shown here is derived from an EMBL/GenBank/DDBJ whole genome shotgun (WGS) entry which is preliminary data.</text>
</comment>
<accession>A0ABS3RZ46</accession>